<protein>
    <submittedName>
        <fullName evidence="4">Xaa-Pro dipeptidase</fullName>
        <ecNumber evidence="4">3.4.13.9</ecNumber>
    </submittedName>
</protein>
<dbReference type="CDD" id="cd01092">
    <property type="entry name" value="APP-like"/>
    <property type="match status" value="1"/>
</dbReference>
<proteinExistence type="predicted"/>
<dbReference type="InterPro" id="IPR000587">
    <property type="entry name" value="Creatinase_N"/>
</dbReference>
<dbReference type="Gene3D" id="3.40.350.10">
    <property type="entry name" value="Creatinase/prolidase N-terminal domain"/>
    <property type="match status" value="1"/>
</dbReference>
<dbReference type="InterPro" id="IPR000994">
    <property type="entry name" value="Pept_M24"/>
</dbReference>
<reference evidence="4 5" key="2">
    <citation type="journal article" date="2016" name="Genome Announc.">
        <title>Draft Genome Sequences of Streptomyces scabiei S58, Streptomyces turgidiscabies T45, and Streptomyces acidiscabies a10, the Pathogens of Potato Common Scab, Isolated in Japan.</title>
        <authorList>
            <person name="Tomihama T."/>
            <person name="Nishi Y."/>
            <person name="Sakai M."/>
            <person name="Ikenaga M."/>
            <person name="Okubo T."/>
            <person name="Ikeda S."/>
        </authorList>
    </citation>
    <scope>NUCLEOTIDE SEQUENCE [LARGE SCALE GENOMIC DNA]</scope>
    <source>
        <strain evidence="4 5">S58</strain>
    </source>
</reference>
<reference evidence="5" key="3">
    <citation type="submission" date="2016-02" db="EMBL/GenBank/DDBJ databases">
        <title>Draft genome of pathogenic Streptomyces sp. in Japan.</title>
        <authorList>
            <person name="Tomihama T."/>
            <person name="Ikenaga M."/>
            <person name="Sakai M."/>
            <person name="Okubo T."/>
            <person name="Ikeda S."/>
        </authorList>
    </citation>
    <scope>NUCLEOTIDE SEQUENCE [LARGE SCALE GENOMIC DNA]</scope>
    <source>
        <strain evidence="5">S58</strain>
    </source>
</reference>
<feature type="domain" description="Creatinase N-terminal" evidence="3">
    <location>
        <begin position="40"/>
        <end position="171"/>
    </location>
</feature>
<evidence type="ECO:0000259" key="3">
    <source>
        <dbReference type="Pfam" id="PF01321"/>
    </source>
</evidence>
<dbReference type="PANTHER" id="PTHR46112">
    <property type="entry name" value="AMINOPEPTIDASE"/>
    <property type="match status" value="1"/>
</dbReference>
<name>A0A100JV93_STRSC</name>
<keyword evidence="4" id="KW-0224">Dipeptidase</keyword>
<keyword evidence="4" id="KW-0645">Protease</keyword>
<feature type="domain" description="Peptidase M24" evidence="2">
    <location>
        <begin position="179"/>
        <end position="380"/>
    </location>
</feature>
<evidence type="ECO:0000313" key="5">
    <source>
        <dbReference type="Proteomes" id="UP000067448"/>
    </source>
</evidence>
<gene>
    <name evidence="4" type="primary">pepQ</name>
    <name evidence="4" type="ORF">SsS58_06761</name>
</gene>
<reference evidence="5" key="1">
    <citation type="submission" date="2015-11" db="EMBL/GenBank/DDBJ databases">
        <authorList>
            <consortium name="Cross-ministerial Strategic Innovation Promotion Program (SIP) consortium"/>
            <person name="Tomihama T."/>
            <person name="Ikenaga M."/>
            <person name="Sakai M."/>
            <person name="Okubo T."/>
            <person name="Ikeda S."/>
        </authorList>
    </citation>
    <scope>NUCLEOTIDE SEQUENCE [LARGE SCALE GENOMIC DNA]</scope>
    <source>
        <strain evidence="5">S58</strain>
    </source>
</reference>
<dbReference type="Proteomes" id="UP000067448">
    <property type="component" value="Unassembled WGS sequence"/>
</dbReference>
<evidence type="ECO:0000259" key="2">
    <source>
        <dbReference type="Pfam" id="PF00557"/>
    </source>
</evidence>
<dbReference type="PANTHER" id="PTHR46112:SF3">
    <property type="entry name" value="AMINOPEPTIDASE YPDF"/>
    <property type="match status" value="1"/>
</dbReference>
<organism evidence="4 5">
    <name type="scientific">Streptomyces scabiei</name>
    <dbReference type="NCBI Taxonomy" id="1930"/>
    <lineage>
        <taxon>Bacteria</taxon>
        <taxon>Bacillati</taxon>
        <taxon>Actinomycetota</taxon>
        <taxon>Actinomycetes</taxon>
        <taxon>Kitasatosporales</taxon>
        <taxon>Streptomycetaceae</taxon>
        <taxon>Streptomyces</taxon>
    </lineage>
</organism>
<dbReference type="Pfam" id="PF00557">
    <property type="entry name" value="Peptidase_M24"/>
    <property type="match status" value="1"/>
</dbReference>
<dbReference type="AlphaFoldDB" id="A0A100JV93"/>
<feature type="compositionally biased region" description="Pro residues" evidence="1">
    <location>
        <begin position="18"/>
        <end position="31"/>
    </location>
</feature>
<dbReference type="Gene3D" id="3.90.230.10">
    <property type="entry name" value="Creatinase/methionine aminopeptidase superfamily"/>
    <property type="match status" value="1"/>
</dbReference>
<accession>A0A100JV93</accession>
<dbReference type="SUPFAM" id="SSF53092">
    <property type="entry name" value="Creatinase/prolidase N-terminal domain"/>
    <property type="match status" value="1"/>
</dbReference>
<dbReference type="SUPFAM" id="SSF55920">
    <property type="entry name" value="Creatinase/aminopeptidase"/>
    <property type="match status" value="1"/>
</dbReference>
<sequence>MTGTSGAGDAAAPRGSDGPPPPVTAGAPLPPFTADDHRARMRRAARAAADAGLDGLLVAPGPDLVWLTGHRPPETERLTMLVLRDGEDPVLVVPTLEAPDAAAAPGGPALTLHDWTDGKDPYEAALAVLGPGGRFGVSDNTWALHLLGLRRRLPGTSFTALTEALPMLRAVKDEAELRRMAAAGAAADRAYEEIRQVSFAGRREAEVAADLAALLRRFGHSQVDFTIVASGPNGANPHHEAGDRVIRDGDMVVLDFGGLKDGYGSDTSRTVHVGAPAAEEREVHDVVRAAQEAGFRAVRPGAACQDVDRAARAVITDAGYGDRFVHRTGHGIGVTTHEPPYMIEGEELPLVPGMCFSVEPGVYLPGRFGVRIEDIVTVTEDGGRRLNNTTREMAVVE</sequence>
<dbReference type="InterPro" id="IPR036005">
    <property type="entry name" value="Creatinase/aminopeptidase-like"/>
</dbReference>
<dbReference type="EC" id="3.4.13.9" evidence="4"/>
<dbReference type="InterPro" id="IPR029149">
    <property type="entry name" value="Creatin/AminoP/Spt16_N"/>
</dbReference>
<feature type="region of interest" description="Disordered" evidence="1">
    <location>
        <begin position="1"/>
        <end position="34"/>
    </location>
</feature>
<evidence type="ECO:0000313" key="4">
    <source>
        <dbReference type="EMBL" id="GAQ66330.1"/>
    </source>
</evidence>
<dbReference type="EMBL" id="BCMM01000039">
    <property type="protein sequence ID" value="GAQ66330.1"/>
    <property type="molecule type" value="Genomic_DNA"/>
</dbReference>
<keyword evidence="4" id="KW-0378">Hydrolase</keyword>
<evidence type="ECO:0000256" key="1">
    <source>
        <dbReference type="SAM" id="MobiDB-lite"/>
    </source>
</evidence>
<comment type="caution">
    <text evidence="4">The sequence shown here is derived from an EMBL/GenBank/DDBJ whole genome shotgun (WGS) entry which is preliminary data.</text>
</comment>
<dbReference type="GO" id="GO:0102009">
    <property type="term" value="F:proline dipeptidase activity"/>
    <property type="evidence" value="ECO:0007669"/>
    <property type="project" value="UniProtKB-EC"/>
</dbReference>
<dbReference type="InterPro" id="IPR050659">
    <property type="entry name" value="Peptidase_M24B"/>
</dbReference>
<dbReference type="Pfam" id="PF01321">
    <property type="entry name" value="Creatinase_N"/>
    <property type="match status" value="1"/>
</dbReference>